<sequence>MAKTVRLKLNRYLDERRISRYALAKMSGIKYQTIDHYYKNWVVRYDSATLGGIITALDCGIEDILEVVEEEEPEEPGGPRHMARASGFPACRKRPKAFSDRGMHDGQGSILAEKSPCPS</sequence>
<comment type="caution">
    <text evidence="3">The sequence shown here is derived from an EMBL/GenBank/DDBJ whole genome shotgun (WGS) entry which is preliminary data.</text>
</comment>
<gene>
    <name evidence="3" type="ORF">H8S57_03450</name>
</gene>
<dbReference type="EMBL" id="JACOPP010000003">
    <property type="protein sequence ID" value="MBC5732784.1"/>
    <property type="molecule type" value="Genomic_DNA"/>
</dbReference>
<dbReference type="AlphaFoldDB" id="A0A8J6M9P5"/>
<keyword evidence="4" id="KW-1185">Reference proteome</keyword>
<evidence type="ECO:0000256" key="1">
    <source>
        <dbReference type="SAM" id="MobiDB-lite"/>
    </source>
</evidence>
<dbReference type="SUPFAM" id="SSF47413">
    <property type="entry name" value="lambda repressor-like DNA-binding domains"/>
    <property type="match status" value="1"/>
</dbReference>
<protein>
    <submittedName>
        <fullName evidence="3">Helix-turn-helix transcriptional regulator</fullName>
    </submittedName>
</protein>
<evidence type="ECO:0000259" key="2">
    <source>
        <dbReference type="Pfam" id="PF13443"/>
    </source>
</evidence>
<dbReference type="RefSeq" id="WP_186906685.1">
    <property type="nucleotide sequence ID" value="NZ_JACOPP010000003.1"/>
</dbReference>
<dbReference type="InterPro" id="IPR010982">
    <property type="entry name" value="Lambda_DNA-bd_dom_sf"/>
</dbReference>
<reference evidence="3" key="1">
    <citation type="submission" date="2020-08" db="EMBL/GenBank/DDBJ databases">
        <title>Genome public.</title>
        <authorList>
            <person name="Liu C."/>
            <person name="Sun Q."/>
        </authorList>
    </citation>
    <scope>NUCLEOTIDE SEQUENCE</scope>
    <source>
        <strain evidence="3">NSJ-51</strain>
    </source>
</reference>
<dbReference type="Proteomes" id="UP000661435">
    <property type="component" value="Unassembled WGS sequence"/>
</dbReference>
<dbReference type="Pfam" id="PF13443">
    <property type="entry name" value="HTH_26"/>
    <property type="match status" value="1"/>
</dbReference>
<proteinExistence type="predicted"/>
<accession>A0A8J6M9P5</accession>
<evidence type="ECO:0000313" key="4">
    <source>
        <dbReference type="Proteomes" id="UP000661435"/>
    </source>
</evidence>
<feature type="region of interest" description="Disordered" evidence="1">
    <location>
        <begin position="92"/>
        <end position="119"/>
    </location>
</feature>
<dbReference type="Gene3D" id="1.10.260.40">
    <property type="entry name" value="lambda repressor-like DNA-binding domains"/>
    <property type="match status" value="1"/>
</dbReference>
<dbReference type="InterPro" id="IPR001387">
    <property type="entry name" value="Cro/C1-type_HTH"/>
</dbReference>
<name>A0A8J6M9P5_9FIRM</name>
<feature type="domain" description="HTH cro/C1-type" evidence="2">
    <location>
        <begin position="8"/>
        <end position="69"/>
    </location>
</feature>
<organism evidence="3 4">
    <name type="scientific">Lawsonibacter hominis</name>
    <dbReference type="NCBI Taxonomy" id="2763053"/>
    <lineage>
        <taxon>Bacteria</taxon>
        <taxon>Bacillati</taxon>
        <taxon>Bacillota</taxon>
        <taxon>Clostridia</taxon>
        <taxon>Eubacteriales</taxon>
        <taxon>Oscillospiraceae</taxon>
        <taxon>Lawsonibacter</taxon>
    </lineage>
</organism>
<dbReference type="GO" id="GO:0003677">
    <property type="term" value="F:DNA binding"/>
    <property type="evidence" value="ECO:0007669"/>
    <property type="project" value="InterPro"/>
</dbReference>
<evidence type="ECO:0000313" key="3">
    <source>
        <dbReference type="EMBL" id="MBC5732784.1"/>
    </source>
</evidence>